<dbReference type="GO" id="GO:0008270">
    <property type="term" value="F:zinc ion binding"/>
    <property type="evidence" value="ECO:0007669"/>
    <property type="project" value="UniProtKB-KW"/>
</dbReference>
<evidence type="ECO:0000256" key="9">
    <source>
        <dbReference type="PROSITE-ProRule" id="PRU00047"/>
    </source>
</evidence>
<evidence type="ECO:0000256" key="1">
    <source>
        <dbReference type="ARBA" id="ARBA00022578"/>
    </source>
</evidence>
<dbReference type="InterPro" id="IPR043502">
    <property type="entry name" value="DNA/RNA_pol_sf"/>
</dbReference>
<evidence type="ECO:0000313" key="13">
    <source>
        <dbReference type="EMBL" id="CEH16360.1"/>
    </source>
</evidence>
<reference evidence="13 14" key="1">
    <citation type="submission" date="2014-09" db="EMBL/GenBank/DDBJ databases">
        <authorList>
            <person name="Magalhaes I.L.F."/>
            <person name="Oliveira U."/>
            <person name="Santos F.R."/>
            <person name="Vidigal T.H.D.A."/>
            <person name="Brescovit A.D."/>
            <person name="Santos A.J."/>
        </authorList>
    </citation>
    <scope>NUCLEOTIDE SEQUENCE [LARGE SCALE GENOMIC DNA]</scope>
</reference>
<dbReference type="GO" id="GO:0003723">
    <property type="term" value="F:RNA binding"/>
    <property type="evidence" value="ECO:0007669"/>
    <property type="project" value="UniProtKB-KW"/>
</dbReference>
<dbReference type="GO" id="GO:0003887">
    <property type="term" value="F:DNA-directed DNA polymerase activity"/>
    <property type="evidence" value="ECO:0007669"/>
    <property type="project" value="UniProtKB-EC"/>
</dbReference>
<dbReference type="GO" id="GO:0032196">
    <property type="term" value="P:transposition"/>
    <property type="evidence" value="ECO:0007669"/>
    <property type="project" value="UniProtKB-KW"/>
</dbReference>
<evidence type="ECO:0000313" key="14">
    <source>
        <dbReference type="Proteomes" id="UP000054845"/>
    </source>
</evidence>
<dbReference type="GO" id="GO:0006508">
    <property type="term" value="P:proteolysis"/>
    <property type="evidence" value="ECO:0007669"/>
    <property type="project" value="UniProtKB-KW"/>
</dbReference>
<accession>A0A0P1BK82</accession>
<evidence type="ECO:0000256" key="3">
    <source>
        <dbReference type="ARBA" id="ARBA00022723"/>
    </source>
</evidence>
<keyword evidence="4" id="KW-0064">Aspartyl protease</keyword>
<evidence type="ECO:0000256" key="10">
    <source>
        <dbReference type="SAM" id="MobiDB-lite"/>
    </source>
</evidence>
<dbReference type="PROSITE" id="PS50158">
    <property type="entry name" value="ZF_CCHC"/>
    <property type="match status" value="1"/>
</dbReference>
<dbReference type="InterPro" id="IPR057670">
    <property type="entry name" value="SH3_retrovirus"/>
</dbReference>
<dbReference type="SUPFAM" id="SSF53098">
    <property type="entry name" value="Ribonuclease H-like"/>
    <property type="match status" value="1"/>
</dbReference>
<comment type="catalytic activity">
    <reaction evidence="7">
        <text>DNA(n) + a 2'-deoxyribonucleoside 5'-triphosphate = DNA(n+1) + diphosphate</text>
        <dbReference type="Rhea" id="RHEA:22508"/>
        <dbReference type="Rhea" id="RHEA-COMP:17339"/>
        <dbReference type="Rhea" id="RHEA-COMP:17340"/>
        <dbReference type="ChEBI" id="CHEBI:33019"/>
        <dbReference type="ChEBI" id="CHEBI:61560"/>
        <dbReference type="ChEBI" id="CHEBI:173112"/>
        <dbReference type="EC" id="2.7.7.49"/>
    </reaction>
</comment>
<evidence type="ECO:0000256" key="8">
    <source>
        <dbReference type="ARBA" id="ARBA00049244"/>
    </source>
</evidence>
<dbReference type="InterPro" id="IPR001584">
    <property type="entry name" value="Integrase_cat-core"/>
</dbReference>
<dbReference type="InterPro" id="IPR054722">
    <property type="entry name" value="PolX-like_BBD"/>
</dbReference>
<dbReference type="Gene3D" id="3.30.420.10">
    <property type="entry name" value="Ribonuclease H-like superfamily/Ribonuclease H"/>
    <property type="match status" value="1"/>
</dbReference>
<dbReference type="InterPro" id="IPR013103">
    <property type="entry name" value="RVT_2"/>
</dbReference>
<feature type="region of interest" description="Disordered" evidence="10">
    <location>
        <begin position="1"/>
        <end position="34"/>
    </location>
</feature>
<keyword evidence="2" id="KW-0645">Protease</keyword>
<evidence type="ECO:0000256" key="5">
    <source>
        <dbReference type="ARBA" id="ARBA00022801"/>
    </source>
</evidence>
<dbReference type="Pfam" id="PF25597">
    <property type="entry name" value="SH3_retrovirus"/>
    <property type="match status" value="1"/>
</dbReference>
<dbReference type="AlphaFoldDB" id="A0A0P1BK82"/>
<dbReference type="InterPro" id="IPR039537">
    <property type="entry name" value="Retrotran_Ty1/copia-like"/>
</dbReference>
<dbReference type="Pfam" id="PF22936">
    <property type="entry name" value="Pol_BBD"/>
    <property type="match status" value="1"/>
</dbReference>
<dbReference type="SUPFAM" id="SSF56672">
    <property type="entry name" value="DNA/RNA polymerases"/>
    <property type="match status" value="1"/>
</dbReference>
<feature type="compositionally biased region" description="Polar residues" evidence="10">
    <location>
        <begin position="17"/>
        <end position="30"/>
    </location>
</feature>
<keyword evidence="3" id="KW-0479">Metal-binding</keyword>
<keyword evidence="5" id="KW-0378">Hydrolase</keyword>
<evidence type="ECO:0000259" key="12">
    <source>
        <dbReference type="PROSITE" id="PS50994"/>
    </source>
</evidence>
<dbReference type="InterPro" id="IPR001878">
    <property type="entry name" value="Znf_CCHC"/>
</dbReference>
<feature type="compositionally biased region" description="Low complexity" evidence="10">
    <location>
        <begin position="296"/>
        <end position="309"/>
    </location>
</feature>
<dbReference type="GO" id="GO:0003964">
    <property type="term" value="F:RNA-directed DNA polymerase activity"/>
    <property type="evidence" value="ECO:0007669"/>
    <property type="project" value="UniProtKB-EC"/>
</dbReference>
<dbReference type="Pfam" id="PF14223">
    <property type="entry name" value="Retrotran_gag_2"/>
    <property type="match status" value="1"/>
</dbReference>
<dbReference type="InterPro" id="IPR036397">
    <property type="entry name" value="RNaseH_sf"/>
</dbReference>
<name>A0A0P1BK82_9BASI</name>
<dbReference type="Proteomes" id="UP000054845">
    <property type="component" value="Unassembled WGS sequence"/>
</dbReference>
<dbReference type="STRING" id="401625.A0A0P1BK82"/>
<evidence type="ECO:0000256" key="4">
    <source>
        <dbReference type="ARBA" id="ARBA00022750"/>
    </source>
</evidence>
<dbReference type="GO" id="GO:0005634">
    <property type="term" value="C:nucleus"/>
    <property type="evidence" value="ECO:0007669"/>
    <property type="project" value="UniProtKB-ARBA"/>
</dbReference>
<dbReference type="GO" id="GO:0004190">
    <property type="term" value="F:aspartic-type endopeptidase activity"/>
    <property type="evidence" value="ECO:0007669"/>
    <property type="project" value="UniProtKB-KW"/>
</dbReference>
<proteinExistence type="predicted"/>
<evidence type="ECO:0000259" key="11">
    <source>
        <dbReference type="PROSITE" id="PS50158"/>
    </source>
</evidence>
<keyword evidence="9" id="KW-0863">Zinc-finger</keyword>
<feature type="region of interest" description="Disordered" evidence="10">
    <location>
        <begin position="246"/>
        <end position="266"/>
    </location>
</feature>
<evidence type="ECO:0000256" key="2">
    <source>
        <dbReference type="ARBA" id="ARBA00022670"/>
    </source>
</evidence>
<dbReference type="PANTHER" id="PTHR42648:SF28">
    <property type="entry name" value="TRANSPOSON-ENCODED PROTEIN WITH RIBONUCLEASE H-LIKE AND RETROVIRUS ZINC FINGER-LIKE DOMAINS"/>
    <property type="match status" value="1"/>
</dbReference>
<feature type="domain" description="CCHC-type" evidence="11">
    <location>
        <begin position="231"/>
        <end position="245"/>
    </location>
</feature>
<dbReference type="Pfam" id="PF07727">
    <property type="entry name" value="RVT_2"/>
    <property type="match status" value="1"/>
</dbReference>
<feature type="compositionally biased region" description="Basic and acidic residues" evidence="10">
    <location>
        <begin position="246"/>
        <end position="259"/>
    </location>
</feature>
<keyword evidence="1" id="KW-0815">Transposition</keyword>
<sequence>MVIVSPRGPPAPLGTMAPSNSSPTPVTGSFKTPPIAPLTSGNYTEMEENTKYEDAAGTTRTLTYTQLFQRQHNWDEADRKAMTMIRINVGPLEIRYLRDLTTAHASWKNITERYKRRGTTEQVRLLRQWQTLTMRTGETGEELCARASQMLDELDMMQLLPTPKMQAITLLGALDASYAPLAMSLETRDNLDFQIVESSIRQESARRNMADDMGTRALMARGQPKRPIRPKCTHCHKFGHVAKDCWEKDSPRPEQAHMADDDEDDHFEEPVGMAAMALDRSTLTEDWSQLYTPNVSTPSRASPAPHASPKYSPLRSPASTNPSPSPSGVATPYEFDDDSQMYAWSITDSTGTTTILAIDSGASTHMTNVRESIHNYRKLSFPRRIRTANGGECTALGYGDLVLVTSAHGTITLPSVLYVPGLQATLISVSRLVRSGSRVVFEGEMCTVIDKQGSVAVQAHISSSNVYAIDASPEQAQAAEALLTAQNITSLWHARLAHAPHAVVRTLCKGGYGVNVDVCELDTCDTCYKAKSKLSPFLETGAHRESEILARVHSDVSGPYSTPGLLGARYFVVFVDDFSRMAYTVCIKNKDDVLPVFKTYKLMMEKATGKDIKKFRSDNGGEYDGLKPFLLSQGITIERSPPKRQALNGVAERMIQTIRQRARSMMLHAKLPKHFWSAAIDCATYLTNRLPSAANNDMTPVEKWSGDKPNLSFLRVFGSTAYVHIDKSKRASKFSETAEKCTFIGYAPGTAAYWFWSPERHKVIVSRDARILELEDLDDVAASEPQGLDSSIRGAAGSGEADQIVELAAVAKASDATIAPSDTEPRSYKEAMASVNAQHWKDAMATEISNLKRAQSFEVVDNPTTHAPVSVRWVCKVKRDHHGEVIRYGARLVARGDQQTDGIDYEEIFAPVSKLASIRIFIALVASWKWFMVSFDFVCAFLNAPLETEVFCKIPEGAPPDCGDQRTQSWSLKRSLYGLKQSGRNWYNTLVADLEAMGFERNDAEPCLFYHSDMQVMIAVYVDDVLMAAKSRENITKIHKWLSAKYEMTGGDDATFILGIQILRASSTAGLIALSQQTYIENILARTNMLTAKPAPTPLSASVKLSKSQCPLHDDKEHVMTRLLSEDVCRRK</sequence>
<keyword evidence="9" id="KW-0862">Zinc</keyword>
<dbReference type="InterPro" id="IPR012337">
    <property type="entry name" value="RNaseH-like_sf"/>
</dbReference>
<dbReference type="PANTHER" id="PTHR42648">
    <property type="entry name" value="TRANSPOSASE, PUTATIVE-RELATED"/>
    <property type="match status" value="1"/>
</dbReference>
<dbReference type="OrthoDB" id="7691805at2759"/>
<keyword evidence="6" id="KW-0694">RNA-binding</keyword>
<evidence type="ECO:0000256" key="6">
    <source>
        <dbReference type="ARBA" id="ARBA00022884"/>
    </source>
</evidence>
<feature type="domain" description="Integrase catalytic" evidence="12">
    <location>
        <begin position="532"/>
        <end position="708"/>
    </location>
</feature>
<organism evidence="13 14">
    <name type="scientific">Ceraceosorus bombacis</name>
    <dbReference type="NCBI Taxonomy" id="401625"/>
    <lineage>
        <taxon>Eukaryota</taxon>
        <taxon>Fungi</taxon>
        <taxon>Dikarya</taxon>
        <taxon>Basidiomycota</taxon>
        <taxon>Ustilaginomycotina</taxon>
        <taxon>Exobasidiomycetes</taxon>
        <taxon>Ceraceosorales</taxon>
        <taxon>Ceraceosoraceae</taxon>
        <taxon>Ceraceosorus</taxon>
    </lineage>
</organism>
<dbReference type="InterPro" id="IPR025724">
    <property type="entry name" value="GAG-pre-integrase_dom"/>
</dbReference>
<feature type="region of interest" description="Disordered" evidence="10">
    <location>
        <begin position="292"/>
        <end position="332"/>
    </location>
</feature>
<dbReference type="GO" id="GO:0015074">
    <property type="term" value="P:DNA integration"/>
    <property type="evidence" value="ECO:0007669"/>
    <property type="project" value="InterPro"/>
</dbReference>
<evidence type="ECO:0000256" key="7">
    <source>
        <dbReference type="ARBA" id="ARBA00048173"/>
    </source>
</evidence>
<dbReference type="Pfam" id="PF13976">
    <property type="entry name" value="gag_pre-integrs"/>
    <property type="match status" value="1"/>
</dbReference>
<dbReference type="EMBL" id="CCYA01000278">
    <property type="protein sequence ID" value="CEH16360.1"/>
    <property type="molecule type" value="Genomic_DNA"/>
</dbReference>
<keyword evidence="14" id="KW-1185">Reference proteome</keyword>
<protein>
    <submittedName>
        <fullName evidence="13">Retrotransposon ty1-copia subclass</fullName>
    </submittedName>
</protein>
<comment type="catalytic activity">
    <reaction evidence="8">
        <text>DNA(n) + a 2'-deoxyribonucleoside 5'-triphosphate = DNA(n+1) + diphosphate</text>
        <dbReference type="Rhea" id="RHEA:22508"/>
        <dbReference type="Rhea" id="RHEA-COMP:17339"/>
        <dbReference type="Rhea" id="RHEA-COMP:17340"/>
        <dbReference type="ChEBI" id="CHEBI:33019"/>
        <dbReference type="ChEBI" id="CHEBI:61560"/>
        <dbReference type="ChEBI" id="CHEBI:173112"/>
        <dbReference type="EC" id="2.7.7.7"/>
    </reaction>
</comment>
<dbReference type="PROSITE" id="PS50994">
    <property type="entry name" value="INTEGRASE"/>
    <property type="match status" value="1"/>
</dbReference>